<feature type="compositionally biased region" description="Polar residues" evidence="1">
    <location>
        <begin position="96"/>
        <end position="108"/>
    </location>
</feature>
<sequence length="847" mass="96286">MCRRCYDRASLLLEQVVVEQETRSTQSSSSASASQSQEVDYVRGMILEAGSVDNAIIGPTFPDVAEKVDSQAGAEPAQPEREQKYNDSFEDIMQPPSYQIPGTSTQDISGDLFADEDKSDLQSQSESSTLSESQPEQKQDEEYQPPSQERKSEAIQELNSMLNVFDSSPLNKRKLQQINYGKEKIRKVEETLKDKLVAAGAPTFPENFEHDAFTKTLSALKEKFKASNTLKEKIGVLSIALISLSQRQVLSEFEELGATLYMIKQTGKLVKDQGILPNPAPKKGKRLSQETVDNILKFYEDDQYSSKQMPGKKDYISVRVGDRKILVQKRLITCTLKELYATYKEQFPTVKVGFSKFASLRPKHCVLADSAGTHSVCVCKYHQNFKLLIDAGNFKQYGLQCETYYDFISLVICEEPTPSCYLNSCCDKCPGTENLRIRLLTLFDDNLVESIKYKQWTSTERCKLETLLKNSEEFVELFTDQLKELLPHHYVSKQQAKYYSTLKTNLKEGEVLVVCDFAENYTFIVQDSVQNYYWNQDQVTIHPFVSYYKLNGELKHVSLAVISDHLKHDINAVYAFEKNHINFLKSKIPNLRKVFYFSDGAAQQYKNKYNVLNLNLHEEDFGVPAEWHYFATSHGKGPCDGLAGTLKRNAYLASIRNTAIRNPIEFYQWAKEKMVNVNVSFIASEDVKQISQDLEKRFALAMSVPQMRKQHSVVPHSRGMVLTRPYSFADTGTVVPVELVRKIPPLSDLQPGDFVALNLESGWTVGEIQLIDEDEILVSCFEKTAGNKFLPTETNQELPFSANEILTVVTATFDGTVYQLKPDDIITVNWQLAVIKSELKRQQMQHR</sequence>
<comment type="caution">
    <text evidence="2">The sequence shown here is derived from an EMBL/GenBank/DDBJ whole genome shotgun (WGS) entry which is preliminary data.</text>
</comment>
<evidence type="ECO:0000256" key="1">
    <source>
        <dbReference type="SAM" id="MobiDB-lite"/>
    </source>
</evidence>
<protein>
    <submittedName>
        <fullName evidence="2">Latrophilin Cirl</fullName>
    </submittedName>
</protein>
<dbReference type="Proteomes" id="UP001219518">
    <property type="component" value="Unassembled WGS sequence"/>
</dbReference>
<reference evidence="2" key="1">
    <citation type="submission" date="2021-07" db="EMBL/GenBank/DDBJ databases">
        <authorList>
            <person name="Catto M.A."/>
            <person name="Jacobson A."/>
            <person name="Kennedy G."/>
            <person name="Labadie P."/>
            <person name="Hunt B.G."/>
            <person name="Srinivasan R."/>
        </authorList>
    </citation>
    <scope>NUCLEOTIDE SEQUENCE</scope>
    <source>
        <strain evidence="2">PL_HMW_Pooled</strain>
        <tissue evidence="2">Head</tissue>
    </source>
</reference>
<feature type="compositionally biased region" description="Low complexity" evidence="1">
    <location>
        <begin position="121"/>
        <end position="134"/>
    </location>
</feature>
<gene>
    <name evidence="2" type="ORF">KUF71_023760</name>
</gene>
<dbReference type="PANTHER" id="PTHR46601:SF1">
    <property type="entry name" value="ADF-H DOMAIN-CONTAINING PROTEIN"/>
    <property type="match status" value="1"/>
</dbReference>
<reference evidence="2" key="2">
    <citation type="journal article" date="2023" name="BMC Genomics">
        <title>Pest status, molecular evolution, and epigenetic factors derived from the genome assembly of Frankliniella fusca, a thysanopteran phytovirus vector.</title>
        <authorList>
            <person name="Catto M.A."/>
            <person name="Labadie P.E."/>
            <person name="Jacobson A.L."/>
            <person name="Kennedy G.G."/>
            <person name="Srinivasan R."/>
            <person name="Hunt B.G."/>
        </authorList>
    </citation>
    <scope>NUCLEOTIDE SEQUENCE</scope>
    <source>
        <strain evidence="2">PL_HMW_Pooled</strain>
    </source>
</reference>
<dbReference type="PANTHER" id="PTHR46601">
    <property type="entry name" value="ULP_PROTEASE DOMAIN-CONTAINING PROTEIN"/>
    <property type="match status" value="1"/>
</dbReference>
<feature type="region of interest" description="Disordered" evidence="1">
    <location>
        <begin position="117"/>
        <end position="152"/>
    </location>
</feature>
<evidence type="ECO:0000313" key="2">
    <source>
        <dbReference type="EMBL" id="KAK3914359.1"/>
    </source>
</evidence>
<dbReference type="AlphaFoldDB" id="A0AAE1LD56"/>
<accession>A0AAE1LD56</accession>
<proteinExistence type="predicted"/>
<organism evidence="2 3">
    <name type="scientific">Frankliniella fusca</name>
    <dbReference type="NCBI Taxonomy" id="407009"/>
    <lineage>
        <taxon>Eukaryota</taxon>
        <taxon>Metazoa</taxon>
        <taxon>Ecdysozoa</taxon>
        <taxon>Arthropoda</taxon>
        <taxon>Hexapoda</taxon>
        <taxon>Insecta</taxon>
        <taxon>Pterygota</taxon>
        <taxon>Neoptera</taxon>
        <taxon>Paraneoptera</taxon>
        <taxon>Thysanoptera</taxon>
        <taxon>Terebrantia</taxon>
        <taxon>Thripoidea</taxon>
        <taxon>Thripidae</taxon>
        <taxon>Frankliniella</taxon>
    </lineage>
</organism>
<evidence type="ECO:0000313" key="3">
    <source>
        <dbReference type="Proteomes" id="UP001219518"/>
    </source>
</evidence>
<keyword evidence="3" id="KW-1185">Reference proteome</keyword>
<name>A0AAE1LD56_9NEOP</name>
<dbReference type="EMBL" id="JAHWGI010000376">
    <property type="protein sequence ID" value="KAK3914359.1"/>
    <property type="molecule type" value="Genomic_DNA"/>
</dbReference>
<feature type="region of interest" description="Disordered" evidence="1">
    <location>
        <begin position="92"/>
        <end position="111"/>
    </location>
</feature>